<accession>A0A8S5SFE4</accession>
<reference evidence="1" key="1">
    <citation type="journal article" date="2021" name="Proc. Natl. Acad. Sci. U.S.A.">
        <title>A Catalog of Tens of Thousands of Viruses from Human Metagenomes Reveals Hidden Associations with Chronic Diseases.</title>
        <authorList>
            <person name="Tisza M.J."/>
            <person name="Buck C.B."/>
        </authorList>
    </citation>
    <scope>NUCLEOTIDE SEQUENCE</scope>
    <source>
        <strain evidence="1">Ctuev19</strain>
    </source>
</reference>
<proteinExistence type="predicted"/>
<sequence length="54" mass="6479">MLYIGMLMCYTCVRSERAERRTPMKWKDWQAMTPEQKQAAFTAYKKKWLATVNS</sequence>
<organism evidence="1">
    <name type="scientific">Myoviridae sp. ctuev19</name>
    <dbReference type="NCBI Taxonomy" id="2827716"/>
    <lineage>
        <taxon>Viruses</taxon>
        <taxon>Duplodnaviria</taxon>
        <taxon>Heunggongvirae</taxon>
        <taxon>Uroviricota</taxon>
        <taxon>Caudoviricetes</taxon>
    </lineage>
</organism>
<name>A0A8S5SFE4_9CAUD</name>
<evidence type="ECO:0000313" key="1">
    <source>
        <dbReference type="EMBL" id="DAF49654.1"/>
    </source>
</evidence>
<dbReference type="EMBL" id="BK032585">
    <property type="protein sequence ID" value="DAF49654.1"/>
    <property type="molecule type" value="Genomic_DNA"/>
</dbReference>
<protein>
    <submittedName>
        <fullName evidence="1">Cytochrome c oxidase subunit IV</fullName>
    </submittedName>
</protein>